<sequence>MEPSYILHTKLKELVGVHCNLAAPLHFLGIPFYRFAENTLQEICIKRGLDQKKLLLHLQESQKQTVVPSYQSLSKSSVDVVINHLKSTHMWFIRYRLPFISQMIQDIDSQLFNSPEIAEDMKIIFPEFMEEFIHHIYEEEDTLFEYIRKLYKAKQEGFMNSTELFYLMKRNSIKVYAQQHQDDDDEMAGIRYLTNHYQLPAHASPYMKVIYSELKKFEEELMLHSCIENEILFPKAKALEKAVVLKLTQASKLN</sequence>
<comment type="caution">
    <text evidence="2">The sequence shown here is derived from an EMBL/GenBank/DDBJ whole genome shotgun (WGS) entry which is preliminary data.</text>
</comment>
<accession>A0ABP9D7H3</accession>
<organism evidence="2 3">
    <name type="scientific">Algivirga pacifica</name>
    <dbReference type="NCBI Taxonomy" id="1162670"/>
    <lineage>
        <taxon>Bacteria</taxon>
        <taxon>Pseudomonadati</taxon>
        <taxon>Bacteroidota</taxon>
        <taxon>Cytophagia</taxon>
        <taxon>Cytophagales</taxon>
        <taxon>Flammeovirgaceae</taxon>
        <taxon>Algivirga</taxon>
    </lineage>
</organism>
<dbReference type="RefSeq" id="WP_345370501.1">
    <property type="nucleotide sequence ID" value="NZ_BAABJX010000022.1"/>
</dbReference>
<dbReference type="Gene3D" id="1.20.120.520">
    <property type="entry name" value="nmb1532 protein domain like"/>
    <property type="match status" value="1"/>
</dbReference>
<evidence type="ECO:0000313" key="2">
    <source>
        <dbReference type="EMBL" id="GAA4830337.1"/>
    </source>
</evidence>
<dbReference type="PANTHER" id="PTHR36438">
    <property type="entry name" value="IRON-SULFUR CLUSTER REPAIR PROTEIN YTFE"/>
    <property type="match status" value="1"/>
</dbReference>
<evidence type="ECO:0000313" key="3">
    <source>
        <dbReference type="Proteomes" id="UP001500298"/>
    </source>
</evidence>
<proteinExistence type="predicted"/>
<dbReference type="Proteomes" id="UP001500298">
    <property type="component" value="Unassembled WGS sequence"/>
</dbReference>
<comment type="subcellular location">
    <subcellularLocation>
        <location evidence="1">Cytoplasm</location>
    </subcellularLocation>
</comment>
<protein>
    <recommendedName>
        <fullName evidence="4">Iron-sulfur cluster repair di-iron protein</fullName>
    </recommendedName>
</protein>
<evidence type="ECO:0008006" key="4">
    <source>
        <dbReference type="Google" id="ProtNLM"/>
    </source>
</evidence>
<evidence type="ECO:0000256" key="1">
    <source>
        <dbReference type="ARBA" id="ARBA00004496"/>
    </source>
</evidence>
<dbReference type="InterPro" id="IPR019903">
    <property type="entry name" value="RIC_family"/>
</dbReference>
<gene>
    <name evidence="2" type="ORF">GCM10023331_14480</name>
</gene>
<reference evidence="3" key="1">
    <citation type="journal article" date="2019" name="Int. J. Syst. Evol. Microbiol.">
        <title>The Global Catalogue of Microorganisms (GCM) 10K type strain sequencing project: providing services to taxonomists for standard genome sequencing and annotation.</title>
        <authorList>
            <consortium name="The Broad Institute Genomics Platform"/>
            <consortium name="The Broad Institute Genome Sequencing Center for Infectious Disease"/>
            <person name="Wu L."/>
            <person name="Ma J."/>
        </authorList>
    </citation>
    <scope>NUCLEOTIDE SEQUENCE [LARGE SCALE GENOMIC DNA]</scope>
    <source>
        <strain evidence="3">JCM 18326</strain>
    </source>
</reference>
<dbReference type="EMBL" id="BAABJX010000022">
    <property type="protein sequence ID" value="GAA4830337.1"/>
    <property type="molecule type" value="Genomic_DNA"/>
</dbReference>
<keyword evidence="3" id="KW-1185">Reference proteome</keyword>
<name>A0ABP9D7H3_9BACT</name>
<dbReference type="PANTHER" id="PTHR36438:SF1">
    <property type="entry name" value="IRON-SULFUR CLUSTER REPAIR PROTEIN YTFE"/>
    <property type="match status" value="1"/>
</dbReference>